<evidence type="ECO:0000256" key="10">
    <source>
        <dbReference type="ARBA" id="ARBA00023319"/>
    </source>
</evidence>
<dbReference type="GO" id="GO:0042130">
    <property type="term" value="P:negative regulation of T cell proliferation"/>
    <property type="evidence" value="ECO:0007669"/>
    <property type="project" value="TreeGrafter"/>
</dbReference>
<dbReference type="GO" id="GO:0071222">
    <property type="term" value="P:cellular response to lipopolysaccharide"/>
    <property type="evidence" value="ECO:0007669"/>
    <property type="project" value="TreeGrafter"/>
</dbReference>
<evidence type="ECO:0000256" key="7">
    <source>
        <dbReference type="ARBA" id="ARBA00023157"/>
    </source>
</evidence>
<keyword evidence="4" id="KW-0732">Signal</keyword>
<proteinExistence type="predicted"/>
<dbReference type="SMART" id="SM00406">
    <property type="entry name" value="IGv"/>
    <property type="match status" value="1"/>
</dbReference>
<accession>A0AAX7SLR8</accession>
<keyword evidence="3 11" id="KW-0812">Transmembrane</keyword>
<keyword evidence="14" id="KW-1185">Reference proteome</keyword>
<sequence length="199" mass="22031">MDVFEKKKKPIEVKAKSGETACLPCPVASNIKVVEWSRPDLDPECVLLYQDKQFDQHSQNPSFKNRTQLDIKDGNLTLILHDVKINDTGTYECRVLANRRKRGVDPIHIIHLSVVDPPGEAASWLLMFVSKDLTPHTCFSPAAQTGGLTEDGSVGLTGGHRRGHFPLIASLSFICVVCILTTVKYFCPTRDKATDTQVA</sequence>
<dbReference type="InterPro" id="IPR036179">
    <property type="entry name" value="Ig-like_dom_sf"/>
</dbReference>
<evidence type="ECO:0000256" key="9">
    <source>
        <dbReference type="ARBA" id="ARBA00023180"/>
    </source>
</evidence>
<dbReference type="Proteomes" id="UP000265100">
    <property type="component" value="Unplaced"/>
</dbReference>
<evidence type="ECO:0000256" key="8">
    <source>
        <dbReference type="ARBA" id="ARBA00023170"/>
    </source>
</evidence>
<dbReference type="AlphaFoldDB" id="A0AAX7SLR8"/>
<dbReference type="GO" id="GO:0031295">
    <property type="term" value="P:T cell costimulation"/>
    <property type="evidence" value="ECO:0007669"/>
    <property type="project" value="TreeGrafter"/>
</dbReference>
<evidence type="ECO:0000256" key="4">
    <source>
        <dbReference type="ARBA" id="ARBA00022729"/>
    </source>
</evidence>
<keyword evidence="10" id="KW-0393">Immunoglobulin domain</keyword>
<keyword evidence="9" id="KW-0325">Glycoprotein</keyword>
<dbReference type="PANTHER" id="PTHR25466:SF2">
    <property type="entry name" value="T-LYMPHOCYTE ACTIVATION ANTIGEN CD86"/>
    <property type="match status" value="1"/>
</dbReference>
<evidence type="ECO:0000313" key="14">
    <source>
        <dbReference type="Proteomes" id="UP000265100"/>
    </source>
</evidence>
<reference evidence="13" key="1">
    <citation type="submission" date="2025-08" db="UniProtKB">
        <authorList>
            <consortium name="Ensembl"/>
        </authorList>
    </citation>
    <scope>IDENTIFICATION</scope>
</reference>
<keyword evidence="5 11" id="KW-1133">Transmembrane helix</keyword>
<dbReference type="InterPro" id="IPR003599">
    <property type="entry name" value="Ig_sub"/>
</dbReference>
<keyword evidence="6 11" id="KW-0472">Membrane</keyword>
<evidence type="ECO:0000256" key="6">
    <source>
        <dbReference type="ARBA" id="ARBA00023136"/>
    </source>
</evidence>
<evidence type="ECO:0000256" key="2">
    <source>
        <dbReference type="ARBA" id="ARBA00022475"/>
    </source>
</evidence>
<dbReference type="Gene3D" id="2.60.40.10">
    <property type="entry name" value="Immunoglobulins"/>
    <property type="match status" value="1"/>
</dbReference>
<name>A0AAX7SLR8_ASTCA</name>
<dbReference type="GO" id="GO:0007166">
    <property type="term" value="P:cell surface receptor signaling pathway"/>
    <property type="evidence" value="ECO:0007669"/>
    <property type="project" value="TreeGrafter"/>
</dbReference>
<dbReference type="GO" id="GO:0009897">
    <property type="term" value="C:external side of plasma membrane"/>
    <property type="evidence" value="ECO:0007669"/>
    <property type="project" value="TreeGrafter"/>
</dbReference>
<organism evidence="13 14">
    <name type="scientific">Astatotilapia calliptera</name>
    <name type="common">Eastern happy</name>
    <name type="synonym">Chromis callipterus</name>
    <dbReference type="NCBI Taxonomy" id="8154"/>
    <lineage>
        <taxon>Eukaryota</taxon>
        <taxon>Metazoa</taxon>
        <taxon>Chordata</taxon>
        <taxon>Craniata</taxon>
        <taxon>Vertebrata</taxon>
        <taxon>Euteleostomi</taxon>
        <taxon>Actinopterygii</taxon>
        <taxon>Neopterygii</taxon>
        <taxon>Teleostei</taxon>
        <taxon>Neoteleostei</taxon>
        <taxon>Acanthomorphata</taxon>
        <taxon>Ovalentaria</taxon>
        <taxon>Cichlomorphae</taxon>
        <taxon>Cichliformes</taxon>
        <taxon>Cichlidae</taxon>
        <taxon>African cichlids</taxon>
        <taxon>Pseudocrenilabrinae</taxon>
        <taxon>Haplochromini</taxon>
        <taxon>Astatotilapia</taxon>
    </lineage>
</organism>
<dbReference type="GO" id="GO:0042102">
    <property type="term" value="P:positive regulation of T cell proliferation"/>
    <property type="evidence" value="ECO:0007669"/>
    <property type="project" value="TreeGrafter"/>
</dbReference>
<dbReference type="PANTHER" id="PTHR25466">
    <property type="entry name" value="T-LYMPHOCYTE ACTIVATION ANTIGEN"/>
    <property type="match status" value="1"/>
</dbReference>
<dbReference type="InterPro" id="IPR007110">
    <property type="entry name" value="Ig-like_dom"/>
</dbReference>
<reference evidence="13" key="2">
    <citation type="submission" date="2025-09" db="UniProtKB">
        <authorList>
            <consortium name="Ensembl"/>
        </authorList>
    </citation>
    <scope>IDENTIFICATION</scope>
</reference>
<protein>
    <recommendedName>
        <fullName evidence="12">Ig-like domain-containing protein</fullName>
    </recommendedName>
</protein>
<dbReference type="GO" id="GO:0006955">
    <property type="term" value="P:immune response"/>
    <property type="evidence" value="ECO:0007669"/>
    <property type="project" value="TreeGrafter"/>
</dbReference>
<dbReference type="SMART" id="SM00409">
    <property type="entry name" value="IG"/>
    <property type="match status" value="1"/>
</dbReference>
<evidence type="ECO:0000256" key="1">
    <source>
        <dbReference type="ARBA" id="ARBA00004251"/>
    </source>
</evidence>
<evidence type="ECO:0000256" key="3">
    <source>
        <dbReference type="ARBA" id="ARBA00022692"/>
    </source>
</evidence>
<keyword evidence="2" id="KW-1003">Cell membrane</keyword>
<evidence type="ECO:0000313" key="13">
    <source>
        <dbReference type="Ensembl" id="ENSACLP00000045479.1"/>
    </source>
</evidence>
<dbReference type="PROSITE" id="PS50835">
    <property type="entry name" value="IG_LIKE"/>
    <property type="match status" value="1"/>
</dbReference>
<dbReference type="InterPro" id="IPR013783">
    <property type="entry name" value="Ig-like_fold"/>
</dbReference>
<feature type="transmembrane region" description="Helical" evidence="11">
    <location>
        <begin position="165"/>
        <end position="186"/>
    </location>
</feature>
<dbReference type="SUPFAM" id="SSF48726">
    <property type="entry name" value="Immunoglobulin"/>
    <property type="match status" value="1"/>
</dbReference>
<keyword evidence="7" id="KW-1015">Disulfide bond</keyword>
<dbReference type="InterPro" id="IPR051713">
    <property type="entry name" value="T-cell_Activation_Regulation"/>
</dbReference>
<feature type="domain" description="Ig-like" evidence="12">
    <location>
        <begin position="1"/>
        <end position="95"/>
    </location>
</feature>
<evidence type="ECO:0000256" key="5">
    <source>
        <dbReference type="ARBA" id="ARBA00022989"/>
    </source>
</evidence>
<evidence type="ECO:0000259" key="12">
    <source>
        <dbReference type="PROSITE" id="PS50835"/>
    </source>
</evidence>
<dbReference type="GeneTree" id="ENSGT01150000289383"/>
<keyword evidence="8" id="KW-0675">Receptor</keyword>
<evidence type="ECO:0000256" key="11">
    <source>
        <dbReference type="SAM" id="Phobius"/>
    </source>
</evidence>
<gene>
    <name evidence="13" type="primary">SKP1</name>
</gene>
<dbReference type="Ensembl" id="ENSACLT00000092326.1">
    <property type="protein sequence ID" value="ENSACLP00000045479.1"/>
    <property type="gene ID" value="ENSACLG00000034119.1"/>
</dbReference>
<dbReference type="InterPro" id="IPR013106">
    <property type="entry name" value="Ig_V-set"/>
</dbReference>
<comment type="subcellular location">
    <subcellularLocation>
        <location evidence="1">Cell membrane</location>
        <topology evidence="1">Single-pass type I membrane protein</topology>
    </subcellularLocation>
</comment>
<dbReference type="Pfam" id="PF07686">
    <property type="entry name" value="V-set"/>
    <property type="match status" value="1"/>
</dbReference>